<evidence type="ECO:0000256" key="5">
    <source>
        <dbReference type="ARBA" id="ARBA00022801"/>
    </source>
</evidence>
<name>A0A937FC38_9BACT</name>
<keyword evidence="3" id="KW-0645">Protease</keyword>
<dbReference type="GO" id="GO:0006508">
    <property type="term" value="P:proteolysis"/>
    <property type="evidence" value="ECO:0007669"/>
    <property type="project" value="UniProtKB-KW"/>
</dbReference>
<evidence type="ECO:0000256" key="6">
    <source>
        <dbReference type="ARBA" id="ARBA00022833"/>
    </source>
</evidence>
<evidence type="ECO:0000259" key="9">
    <source>
        <dbReference type="Pfam" id="PF19425"/>
    </source>
</evidence>
<dbReference type="Gene3D" id="2.70.70.10">
    <property type="entry name" value="Glucose Permease (Domain IIA)"/>
    <property type="match status" value="1"/>
</dbReference>
<dbReference type="PANTHER" id="PTHR21666">
    <property type="entry name" value="PEPTIDASE-RELATED"/>
    <property type="match status" value="1"/>
</dbReference>
<dbReference type="Gene3D" id="3.10.450.350">
    <property type="match status" value="1"/>
</dbReference>
<evidence type="ECO:0000313" key="11">
    <source>
        <dbReference type="Proteomes" id="UP000659388"/>
    </source>
</evidence>
<dbReference type="CDD" id="cd12797">
    <property type="entry name" value="M23_peptidase"/>
    <property type="match status" value="1"/>
</dbReference>
<dbReference type="EMBL" id="JAESIY010000009">
    <property type="protein sequence ID" value="MBL3657823.1"/>
    <property type="molecule type" value="Genomic_DNA"/>
</dbReference>
<dbReference type="Pfam" id="PF01551">
    <property type="entry name" value="Peptidase_M23"/>
    <property type="match status" value="1"/>
</dbReference>
<evidence type="ECO:0000259" key="8">
    <source>
        <dbReference type="Pfam" id="PF01551"/>
    </source>
</evidence>
<dbReference type="GO" id="GO:0046872">
    <property type="term" value="F:metal ion binding"/>
    <property type="evidence" value="ECO:0007669"/>
    <property type="project" value="UniProtKB-KW"/>
</dbReference>
<keyword evidence="4" id="KW-0479">Metal-binding</keyword>
<evidence type="ECO:0000313" key="10">
    <source>
        <dbReference type="EMBL" id="MBL3657823.1"/>
    </source>
</evidence>
<protein>
    <submittedName>
        <fullName evidence="10">Peptidoglycan DD-metalloendopeptidase family protein</fullName>
    </submittedName>
</protein>
<evidence type="ECO:0000256" key="7">
    <source>
        <dbReference type="ARBA" id="ARBA00023049"/>
    </source>
</evidence>
<dbReference type="InterPro" id="IPR016047">
    <property type="entry name" value="M23ase_b-sheet_dom"/>
</dbReference>
<dbReference type="InterPro" id="IPR050570">
    <property type="entry name" value="Cell_wall_metabolism_enzyme"/>
</dbReference>
<dbReference type="InterPro" id="IPR045834">
    <property type="entry name" value="Csd3_N2"/>
</dbReference>
<dbReference type="AlphaFoldDB" id="A0A937FC38"/>
<dbReference type="SUPFAM" id="SSF51261">
    <property type="entry name" value="Duplicated hybrid motif"/>
    <property type="match status" value="1"/>
</dbReference>
<evidence type="ECO:0000256" key="4">
    <source>
        <dbReference type="ARBA" id="ARBA00022723"/>
    </source>
</evidence>
<comment type="subcellular location">
    <subcellularLocation>
        <location evidence="2">Cell envelope</location>
    </subcellularLocation>
</comment>
<keyword evidence="7" id="KW-0482">Metalloprotease</keyword>
<comment type="cofactor">
    <cofactor evidence="1">
        <name>Zn(2+)</name>
        <dbReference type="ChEBI" id="CHEBI:29105"/>
    </cofactor>
</comment>
<keyword evidence="11" id="KW-1185">Reference proteome</keyword>
<feature type="domain" description="Csd3-like second N-terminal" evidence="9">
    <location>
        <begin position="160"/>
        <end position="276"/>
    </location>
</feature>
<evidence type="ECO:0000256" key="1">
    <source>
        <dbReference type="ARBA" id="ARBA00001947"/>
    </source>
</evidence>
<dbReference type="InterPro" id="IPR011055">
    <property type="entry name" value="Dup_hybrid_motif"/>
</dbReference>
<organism evidence="10 11">
    <name type="scientific">Fulvivirga sediminis</name>
    <dbReference type="NCBI Taxonomy" id="2803949"/>
    <lineage>
        <taxon>Bacteria</taxon>
        <taxon>Pseudomonadati</taxon>
        <taxon>Bacteroidota</taxon>
        <taxon>Cytophagia</taxon>
        <taxon>Cytophagales</taxon>
        <taxon>Fulvivirgaceae</taxon>
        <taxon>Fulvivirga</taxon>
    </lineage>
</organism>
<dbReference type="PANTHER" id="PTHR21666:SF288">
    <property type="entry name" value="CELL DIVISION PROTEIN YTFB"/>
    <property type="match status" value="1"/>
</dbReference>
<gene>
    <name evidence="10" type="ORF">JL102_16860</name>
</gene>
<dbReference type="GO" id="GO:0030313">
    <property type="term" value="C:cell envelope"/>
    <property type="evidence" value="ECO:0007669"/>
    <property type="project" value="UniProtKB-SubCell"/>
</dbReference>
<evidence type="ECO:0000256" key="3">
    <source>
        <dbReference type="ARBA" id="ARBA00022670"/>
    </source>
</evidence>
<dbReference type="Pfam" id="PF19425">
    <property type="entry name" value="Csd3_N2"/>
    <property type="match status" value="1"/>
</dbReference>
<dbReference type="Proteomes" id="UP000659388">
    <property type="component" value="Unassembled WGS sequence"/>
</dbReference>
<dbReference type="RefSeq" id="WP_202245608.1">
    <property type="nucleotide sequence ID" value="NZ_JAESIY010000009.1"/>
</dbReference>
<feature type="domain" description="M23ase beta-sheet core" evidence="8">
    <location>
        <begin position="290"/>
        <end position="385"/>
    </location>
</feature>
<evidence type="ECO:0000256" key="2">
    <source>
        <dbReference type="ARBA" id="ARBA00004196"/>
    </source>
</evidence>
<keyword evidence="5" id="KW-0378">Hydrolase</keyword>
<proteinExistence type="predicted"/>
<sequence length="432" mass="48762">MSKKYLGLIALALISVGSYLVIPTINDHQEISKEESVNSDSTSISVAAVIPQPKLLYGVAVDSMLVIEDKIKRNQNISEILASHNVSSEAIFKLAAMSRDIFDVRKIAANKKYTLICDQDSLETAKAFVYEHNPIEYFVFNLKDSLSIQKFQKEVKVVEKGASGVIESSLSVAMSDLGLPIQLTNDFVDVFAWQVDFFRLQRGDKFKVIYEDKMVDGQSVGIGEIKAIYFEHFGNDYYAYAFDQGEGVDYFDESGNSLRKALLRYPLEFTRISSRYSGNRYHPVQKRWKAHRGTDFAAPKGTPIRSVGDGIIVDAKYSKYNGNYVKIRHNSTYTTQYLHMSKIASGIKAGMRVKQNQTIGFVGSTGLATGNHLCYRFWKNGVQIDALKVDLPPSEPIDEKLRAKYEEEKKLWHKKLDEIHITIDEPVMASIK</sequence>
<accession>A0A937FC38</accession>
<dbReference type="GO" id="GO:0004222">
    <property type="term" value="F:metalloendopeptidase activity"/>
    <property type="evidence" value="ECO:0007669"/>
    <property type="project" value="TreeGrafter"/>
</dbReference>
<keyword evidence="6" id="KW-0862">Zinc</keyword>
<reference evidence="10" key="1">
    <citation type="submission" date="2021-01" db="EMBL/GenBank/DDBJ databases">
        <title>Fulvivirga kasyanovii gen. nov., sp nov., a novel member of the phylum Bacteroidetes isolated from seawater in a mussel farm.</title>
        <authorList>
            <person name="Zhao L.-H."/>
            <person name="Wang Z.-J."/>
        </authorList>
    </citation>
    <scope>NUCLEOTIDE SEQUENCE</scope>
    <source>
        <strain evidence="10">2943</strain>
    </source>
</reference>
<comment type="caution">
    <text evidence="10">The sequence shown here is derived from an EMBL/GenBank/DDBJ whole genome shotgun (WGS) entry which is preliminary data.</text>
</comment>